<dbReference type="Proteomes" id="UP000583800">
    <property type="component" value="Unassembled WGS sequence"/>
</dbReference>
<dbReference type="RefSeq" id="WP_185082670.1">
    <property type="nucleotide sequence ID" value="NZ_JACHJB010000001.1"/>
</dbReference>
<dbReference type="EMBL" id="JACHJB010000001">
    <property type="protein sequence ID" value="MBB6344576.1"/>
    <property type="molecule type" value="Genomic_DNA"/>
</dbReference>
<reference evidence="2 3" key="1">
    <citation type="submission" date="2020-08" db="EMBL/GenBank/DDBJ databases">
        <title>Sequencing the genomes of 1000 actinobacteria strains.</title>
        <authorList>
            <person name="Klenk H.-P."/>
        </authorList>
    </citation>
    <scope>NUCLEOTIDE SEQUENCE [LARGE SCALE GENOMIC DNA]</scope>
    <source>
        <strain evidence="2 3">DSM 45913</strain>
    </source>
</reference>
<evidence type="ECO:0000256" key="1">
    <source>
        <dbReference type="SAM" id="MobiDB-lite"/>
    </source>
</evidence>
<sequence>MDHVLDLDEALLDTLSGEGPGQPGLADAVECFLMRVATEVPVGERLAGEFDRAWSTRWAVPRQGPWGEGTPPHAIPPAEPPQQPGSPETGSPETGWTDSWWTETGCTETGCTETWRTETWRTETGWTETGPPEIGVPEVWVPETGSPDDAGSLPAGSPPRETGQQQDAAPPARPQATPAEGEPAVLAHALPPSSGRPAQQVTPREAGSGLHHARPDHHARSEYLLRSRWPSDDHQ</sequence>
<feature type="compositionally biased region" description="Basic and acidic residues" evidence="1">
    <location>
        <begin position="216"/>
        <end position="235"/>
    </location>
</feature>
<evidence type="ECO:0000313" key="3">
    <source>
        <dbReference type="Proteomes" id="UP000583800"/>
    </source>
</evidence>
<feature type="region of interest" description="Disordered" evidence="1">
    <location>
        <begin position="61"/>
        <end position="235"/>
    </location>
</feature>
<organism evidence="2 3">
    <name type="scientific">Nonomuraea muscovyensis</name>
    <dbReference type="NCBI Taxonomy" id="1124761"/>
    <lineage>
        <taxon>Bacteria</taxon>
        <taxon>Bacillati</taxon>
        <taxon>Actinomycetota</taxon>
        <taxon>Actinomycetes</taxon>
        <taxon>Streptosporangiales</taxon>
        <taxon>Streptosporangiaceae</taxon>
        <taxon>Nonomuraea</taxon>
    </lineage>
</organism>
<keyword evidence="3" id="KW-1185">Reference proteome</keyword>
<name>A0A7X0BZW4_9ACTN</name>
<feature type="compositionally biased region" description="Polar residues" evidence="1">
    <location>
        <begin position="89"/>
        <end position="99"/>
    </location>
</feature>
<feature type="compositionally biased region" description="Pro residues" evidence="1">
    <location>
        <begin position="73"/>
        <end position="84"/>
    </location>
</feature>
<protein>
    <submittedName>
        <fullName evidence="2">Uncharacterized protein</fullName>
    </submittedName>
</protein>
<comment type="caution">
    <text evidence="2">The sequence shown here is derived from an EMBL/GenBank/DDBJ whole genome shotgun (WGS) entry which is preliminary data.</text>
</comment>
<accession>A0A7X0BZW4</accession>
<feature type="compositionally biased region" description="Low complexity" evidence="1">
    <location>
        <begin position="164"/>
        <end position="179"/>
    </location>
</feature>
<proteinExistence type="predicted"/>
<feature type="compositionally biased region" description="Low complexity" evidence="1">
    <location>
        <begin position="100"/>
        <end position="114"/>
    </location>
</feature>
<gene>
    <name evidence="2" type="ORF">FHU36_001085</name>
</gene>
<evidence type="ECO:0000313" key="2">
    <source>
        <dbReference type="EMBL" id="MBB6344576.1"/>
    </source>
</evidence>
<dbReference type="AlphaFoldDB" id="A0A7X0BZW4"/>